<dbReference type="InterPro" id="IPR005744">
    <property type="entry name" value="Hy-lIII"/>
</dbReference>
<evidence type="ECO:0000256" key="1">
    <source>
        <dbReference type="ARBA" id="ARBA00004651"/>
    </source>
</evidence>
<dbReference type="InterPro" id="IPR004254">
    <property type="entry name" value="AdipoR/HlyIII-related"/>
</dbReference>
<feature type="transmembrane region" description="Helical" evidence="7">
    <location>
        <begin position="45"/>
        <end position="64"/>
    </location>
</feature>
<feature type="transmembrane region" description="Helical" evidence="7">
    <location>
        <begin position="14"/>
        <end position="33"/>
    </location>
</feature>
<feature type="transmembrane region" description="Helical" evidence="7">
    <location>
        <begin position="185"/>
        <end position="203"/>
    </location>
</feature>
<evidence type="ECO:0000256" key="7">
    <source>
        <dbReference type="SAM" id="Phobius"/>
    </source>
</evidence>
<comment type="caution">
    <text evidence="8">The sequence shown here is derived from an EMBL/GenBank/DDBJ whole genome shotgun (WGS) entry which is preliminary data.</text>
</comment>
<evidence type="ECO:0000256" key="3">
    <source>
        <dbReference type="ARBA" id="ARBA00022475"/>
    </source>
</evidence>
<reference evidence="8 9" key="1">
    <citation type="submission" date="2023-09" db="EMBL/GenBank/DDBJ databases">
        <authorList>
            <person name="Rey-Velasco X."/>
        </authorList>
    </citation>
    <scope>NUCLEOTIDE SEQUENCE [LARGE SCALE GENOMIC DNA]</scope>
    <source>
        <strain evidence="8 9">F388</strain>
    </source>
</reference>
<keyword evidence="9" id="KW-1185">Reference proteome</keyword>
<proteinExistence type="inferred from homology"/>
<name>A0ABU3AEI1_9FLAO</name>
<feature type="transmembrane region" description="Helical" evidence="7">
    <location>
        <begin position="157"/>
        <end position="178"/>
    </location>
</feature>
<sequence>MNAKHPQIILEEKLNTYSHGLGIILAVLGAYFIINSSEIHFKFGLTIYCLSLILLFTASTLYHAVTNPFKKQQLRILDHISIYYLIAGTYTPVCLYILEDSNGIPLLYLVWGIAIFGTILKLFFTGQFEVFSLVLYGIMGWLIVLDLSYLMEHISSQGLFFLGLGGAFYTIGILFYALRRIPYNHFIWHLFVLGGAISHWLLINNELSN</sequence>
<feature type="transmembrane region" description="Helical" evidence="7">
    <location>
        <begin position="130"/>
        <end position="151"/>
    </location>
</feature>
<organism evidence="8 9">
    <name type="scientific">Croceitalea rosinachiae</name>
    <dbReference type="NCBI Taxonomy" id="3075596"/>
    <lineage>
        <taxon>Bacteria</taxon>
        <taxon>Pseudomonadati</taxon>
        <taxon>Bacteroidota</taxon>
        <taxon>Flavobacteriia</taxon>
        <taxon>Flavobacteriales</taxon>
        <taxon>Flavobacteriaceae</taxon>
        <taxon>Croceitalea</taxon>
    </lineage>
</organism>
<dbReference type="RefSeq" id="WP_311353328.1">
    <property type="nucleotide sequence ID" value="NZ_JAVRHR010000007.1"/>
</dbReference>
<accession>A0ABU3AEI1</accession>
<keyword evidence="5 7" id="KW-1133">Transmembrane helix</keyword>
<dbReference type="PANTHER" id="PTHR20855:SF3">
    <property type="entry name" value="LD03007P"/>
    <property type="match status" value="1"/>
</dbReference>
<evidence type="ECO:0000256" key="4">
    <source>
        <dbReference type="ARBA" id="ARBA00022692"/>
    </source>
</evidence>
<comment type="subcellular location">
    <subcellularLocation>
        <location evidence="1">Cell membrane</location>
        <topology evidence="1">Multi-pass membrane protein</topology>
    </subcellularLocation>
</comment>
<gene>
    <name evidence="8" type="ORF">RM706_16250</name>
</gene>
<dbReference type="Pfam" id="PF03006">
    <property type="entry name" value="HlyIII"/>
    <property type="match status" value="1"/>
</dbReference>
<evidence type="ECO:0000256" key="5">
    <source>
        <dbReference type="ARBA" id="ARBA00022989"/>
    </source>
</evidence>
<evidence type="ECO:0000313" key="8">
    <source>
        <dbReference type="EMBL" id="MDT0608592.1"/>
    </source>
</evidence>
<evidence type="ECO:0000256" key="6">
    <source>
        <dbReference type="ARBA" id="ARBA00023136"/>
    </source>
</evidence>
<keyword evidence="3" id="KW-1003">Cell membrane</keyword>
<dbReference type="EMBL" id="JAVRHR010000007">
    <property type="protein sequence ID" value="MDT0608592.1"/>
    <property type="molecule type" value="Genomic_DNA"/>
</dbReference>
<feature type="transmembrane region" description="Helical" evidence="7">
    <location>
        <begin position="76"/>
        <end position="98"/>
    </location>
</feature>
<feature type="transmembrane region" description="Helical" evidence="7">
    <location>
        <begin position="104"/>
        <end position="123"/>
    </location>
</feature>
<dbReference type="PANTHER" id="PTHR20855">
    <property type="entry name" value="ADIPOR/PROGESTIN RECEPTOR-RELATED"/>
    <property type="match status" value="1"/>
</dbReference>
<keyword evidence="6 7" id="KW-0472">Membrane</keyword>
<dbReference type="NCBIfam" id="TIGR01065">
    <property type="entry name" value="hlyIII"/>
    <property type="match status" value="1"/>
</dbReference>
<dbReference type="Proteomes" id="UP001255246">
    <property type="component" value="Unassembled WGS sequence"/>
</dbReference>
<keyword evidence="4 7" id="KW-0812">Transmembrane</keyword>
<evidence type="ECO:0000256" key="2">
    <source>
        <dbReference type="ARBA" id="ARBA00008488"/>
    </source>
</evidence>
<comment type="similarity">
    <text evidence="2">Belongs to the UPF0073 (Hly-III) family.</text>
</comment>
<evidence type="ECO:0000313" key="9">
    <source>
        <dbReference type="Proteomes" id="UP001255246"/>
    </source>
</evidence>
<protein>
    <submittedName>
        <fullName evidence="8">Hemolysin III family protein</fullName>
    </submittedName>
</protein>